<reference evidence="7" key="1">
    <citation type="submission" date="2021-01" db="EMBL/GenBank/DDBJ databases">
        <authorList>
            <person name="Eckstrom K.M.E."/>
        </authorList>
    </citation>
    <scope>NUCLEOTIDE SEQUENCE</scope>
    <source>
        <strain evidence="7">UVCC 0001</strain>
    </source>
</reference>
<comment type="caution">
    <text evidence="7">The sequence shown here is derived from an EMBL/GenBank/DDBJ whole genome shotgun (WGS) entry which is preliminary data.</text>
</comment>
<keyword evidence="8" id="KW-1185">Reference proteome</keyword>
<dbReference type="AlphaFoldDB" id="A0AAD9IP52"/>
<evidence type="ECO:0000256" key="5">
    <source>
        <dbReference type="SAM" id="MobiDB-lite"/>
    </source>
</evidence>
<dbReference type="EMBL" id="JASFZW010000001">
    <property type="protein sequence ID" value="KAK2080287.1"/>
    <property type="molecule type" value="Genomic_DNA"/>
</dbReference>
<comment type="subcellular location">
    <subcellularLocation>
        <location evidence="1">Endomembrane system</location>
    </subcellularLocation>
</comment>
<keyword evidence="3" id="KW-0653">Protein transport</keyword>
<gene>
    <name evidence="7" type="ORF">QBZ16_000140</name>
</gene>
<evidence type="ECO:0000256" key="4">
    <source>
        <dbReference type="ARBA" id="ARBA00023136"/>
    </source>
</evidence>
<dbReference type="Proteomes" id="UP001255856">
    <property type="component" value="Unassembled WGS sequence"/>
</dbReference>
<dbReference type="GO" id="GO:0030117">
    <property type="term" value="C:membrane coat"/>
    <property type="evidence" value="ECO:0007669"/>
    <property type="project" value="InterPro"/>
</dbReference>
<proteinExistence type="predicted"/>
<keyword evidence="4" id="KW-0472">Membrane</keyword>
<feature type="domain" description="Clathrin/coatomer adaptor adaptin-like N-terminal" evidence="6">
    <location>
        <begin position="391"/>
        <end position="785"/>
    </location>
</feature>
<dbReference type="InterPro" id="IPR002553">
    <property type="entry name" value="Clathrin/coatomer_adapt-like_N"/>
</dbReference>
<dbReference type="GO" id="GO:0016192">
    <property type="term" value="P:vesicle-mediated transport"/>
    <property type="evidence" value="ECO:0007669"/>
    <property type="project" value="InterPro"/>
</dbReference>
<feature type="compositionally biased region" description="Basic residues" evidence="5">
    <location>
        <begin position="850"/>
        <end position="892"/>
    </location>
</feature>
<dbReference type="GO" id="GO:0012505">
    <property type="term" value="C:endomembrane system"/>
    <property type="evidence" value="ECO:0007669"/>
    <property type="project" value="UniProtKB-SubCell"/>
</dbReference>
<evidence type="ECO:0000313" key="8">
    <source>
        <dbReference type="Proteomes" id="UP001255856"/>
    </source>
</evidence>
<keyword evidence="2" id="KW-0813">Transport</keyword>
<dbReference type="InterPro" id="IPR011989">
    <property type="entry name" value="ARM-like"/>
</dbReference>
<evidence type="ECO:0000259" key="6">
    <source>
        <dbReference type="Pfam" id="PF01602"/>
    </source>
</evidence>
<evidence type="ECO:0000256" key="2">
    <source>
        <dbReference type="ARBA" id="ARBA00022448"/>
    </source>
</evidence>
<dbReference type="GO" id="GO:0006886">
    <property type="term" value="P:intracellular protein transport"/>
    <property type="evidence" value="ECO:0007669"/>
    <property type="project" value="InterPro"/>
</dbReference>
<accession>A0AAD9IP52</accession>
<dbReference type="InterPro" id="IPR016024">
    <property type="entry name" value="ARM-type_fold"/>
</dbReference>
<feature type="compositionally biased region" description="Low complexity" evidence="5">
    <location>
        <begin position="928"/>
        <end position="956"/>
    </location>
</feature>
<feature type="compositionally biased region" description="Basic residues" evidence="5">
    <location>
        <begin position="799"/>
        <end position="815"/>
    </location>
</feature>
<feature type="region of interest" description="Disordered" evidence="5">
    <location>
        <begin position="327"/>
        <end position="348"/>
    </location>
</feature>
<protein>
    <recommendedName>
        <fullName evidence="6">Clathrin/coatomer adaptor adaptin-like N-terminal domain-containing protein</fullName>
    </recommendedName>
</protein>
<evidence type="ECO:0000313" key="7">
    <source>
        <dbReference type="EMBL" id="KAK2080287.1"/>
    </source>
</evidence>
<feature type="region of interest" description="Disordered" evidence="5">
    <location>
        <begin position="799"/>
        <end position="965"/>
    </location>
</feature>
<evidence type="ECO:0000256" key="3">
    <source>
        <dbReference type="ARBA" id="ARBA00022927"/>
    </source>
</evidence>
<organism evidence="7 8">
    <name type="scientific">Prototheca wickerhamii</name>
    <dbReference type="NCBI Taxonomy" id="3111"/>
    <lineage>
        <taxon>Eukaryota</taxon>
        <taxon>Viridiplantae</taxon>
        <taxon>Chlorophyta</taxon>
        <taxon>core chlorophytes</taxon>
        <taxon>Trebouxiophyceae</taxon>
        <taxon>Chlorellales</taxon>
        <taxon>Chlorellaceae</taxon>
        <taxon>Prototheca</taxon>
    </lineage>
</organism>
<feature type="region of interest" description="Disordered" evidence="5">
    <location>
        <begin position="1011"/>
        <end position="1031"/>
    </location>
</feature>
<dbReference type="PANTHER" id="PTHR22780">
    <property type="entry name" value="ADAPTIN, ALPHA/GAMMA/EPSILON"/>
    <property type="match status" value="1"/>
</dbReference>
<name>A0AAD9IP52_PROWI</name>
<dbReference type="InterPro" id="IPR050840">
    <property type="entry name" value="Adaptor_Complx_Large_Subunit"/>
</dbReference>
<evidence type="ECO:0000256" key="1">
    <source>
        <dbReference type="ARBA" id="ARBA00004308"/>
    </source>
</evidence>
<sequence>MFGCAYPEVTEDSVYTKFAGIQTKVLALEASDFLKDLAQGVAQHFGATEKNATSFPAQQAANFAANSAASMLLTSLNQSLSVFLPSSDRTVTVESSGSRRLQGQEDEGSWGGDDGLTIIYVSSLDDYVYDDGQDDFDDMMDPFMGFSMGSMFGMPGGLTSQSGGGASDASDDAELAGAFSTFAKEYGVDTLGLLSGAPHASPAEQLRQPRAAPATETVVIVKESDDDDASLPQFAVFGPQRGSQKEGNTVVVTDPSSAPPVVPVQRAADAIVIPLSDAARTQIPHVSPGSGGAPQMDARWWGVVAAVALCTLLCAVVFLSWSKSRGGASEEPDVPHGQQPRDPLLSGTNPASDAYLQAVRTKESKIDIVPGQAARKNYIQELRGCASKEQEKERVDKELGKIRKKYTSDKAMSAYDKRKYMWKLLYTHMLGYNVDFGHKQAMDLIAAPAYAEKQVGYVACAVFLSERDEFLRLVINSVRNDLVSRNEAFQCLALDFTANVGGAEFAQLLTSDVMAVLGNGATRPIVRKKAALCLLRLLRKAPADSEVLSPSVWGARLAEMLTDGNMGVLLGLTTLLLGVVARSYAGYEACVPRLVAILDRCRAHDVPQDYTYYGLASPWLQVKALRVLQYFPAPEDPAVRAALVEALRRLLAGSEAVKNVNKNNAVHAIVFEAVALAMALEDAELLTAGVALLARFLAAQEPNLRYLALECLARLSGVPAVREAVVRHAGTVKACLSDADVSVARRALDLLFTVAGPESATDVVDTLLAFLPHADYALREELVLKAAVPRRALPARPRVVRGRHAAPHARGRRVCGQRPLAERGAPGDQRARAARLRRAARARGADRATARARRGRAAARGLSARRHAPARRVRAAARARDARRARRPRWRRTLPAPRPTPRRSCSPPLPRWRSRRRATPRCRPPCARPSRATRVWPTPSCSSARSSTRAWSRTTPSRPPRAPRCSRCRAGRGAAACSCAACRSSRARAPTRGRSARAGWRAKRRRYLLVGSKASWSRRPSPPSRRRPSPRSQISWTFSVRRDMMRVWFCVCLLGGRGVM</sequence>
<dbReference type="Pfam" id="PF01602">
    <property type="entry name" value="Adaptin_N"/>
    <property type="match status" value="1"/>
</dbReference>
<feature type="compositionally biased region" description="Basic residues" evidence="5">
    <location>
        <begin position="832"/>
        <end position="841"/>
    </location>
</feature>
<dbReference type="Gene3D" id="1.25.10.10">
    <property type="entry name" value="Leucine-rich Repeat Variant"/>
    <property type="match status" value="1"/>
</dbReference>
<dbReference type="SUPFAM" id="SSF48371">
    <property type="entry name" value="ARM repeat"/>
    <property type="match status" value="1"/>
</dbReference>